<evidence type="ECO:0000313" key="1">
    <source>
        <dbReference type="EMBL" id="MDP9499384.1"/>
    </source>
</evidence>
<evidence type="ECO:0000313" key="2">
    <source>
        <dbReference type="Proteomes" id="UP001224083"/>
    </source>
</evidence>
<gene>
    <name evidence="1" type="ORF">O7M46_00215</name>
</gene>
<comment type="caution">
    <text evidence="1">The sequence shown here is derived from an EMBL/GenBank/DDBJ whole genome shotgun (WGS) entry which is preliminary data.</text>
</comment>
<organism evidence="1 2">
    <name type="scientific">Bisgaard Taxon 45</name>
    <dbReference type="NCBI Taxonomy" id="304289"/>
    <lineage>
        <taxon>Bacteria</taxon>
        <taxon>Pseudomonadati</taxon>
        <taxon>Pseudomonadota</taxon>
        <taxon>Gammaproteobacteria</taxon>
        <taxon>Pasteurellales</taxon>
        <taxon>Pasteurellaceae</taxon>
    </lineage>
</organism>
<accession>A0ABT9KBC6</accession>
<protein>
    <submittedName>
        <fullName evidence="1">Uncharacterized protein</fullName>
    </submittedName>
</protein>
<keyword evidence="2" id="KW-1185">Reference proteome</keyword>
<name>A0ABT9KBC6_9PAST</name>
<dbReference type="Proteomes" id="UP001224083">
    <property type="component" value="Unassembled WGS sequence"/>
</dbReference>
<dbReference type="EMBL" id="JAQAHH010000001">
    <property type="protein sequence ID" value="MDP9499384.1"/>
    <property type="molecule type" value="Genomic_DNA"/>
</dbReference>
<sequence>MSKQQAVKLVLENINMLDEAYAFIEEELEPTIFGVIDEVVKDFVEQELDSTKGVFNFHENEINFTIPLWETEKNEQSPSWKNSLARYILISEKVLKENEGNQFWLTTLFSNQKDRMAFVFYPCWGNEKIKQTKHKWKTFLKNQNEAFPQLQALGFKFYPDDLCWYLPIKPLDVQQVIACYEEDNLEDAMGPIQDALNTLLEGHQYFLKIIENAKHKENF</sequence>
<proteinExistence type="predicted"/>
<reference evidence="1 2" key="1">
    <citation type="submission" date="2022-12" db="EMBL/GenBank/DDBJ databases">
        <title>Genome sequence of Pasteurellaceae Bisgaard Taxon 45.</title>
        <authorList>
            <person name="Foggin C."/>
            <person name="Rosen L.E."/>
            <person name="Henton M."/>
            <person name="Buys A."/>
            <person name="Floyd T."/>
            <person name="Turner A.D."/>
            <person name="Tarbin J."/>
            <person name="Lloyd A.S."/>
            <person name="Chaitezvi C."/>
            <person name="Ellis R.J."/>
            <person name="Roberts H.C."/>
            <person name="Dastjerdi A."/>
            <person name="Nunez A."/>
            <person name="Van Vliet A.H."/>
            <person name="Steinbach F."/>
        </authorList>
    </citation>
    <scope>NUCLEOTIDE SEQUENCE [LARGE SCALE GENOMIC DNA]</scope>
    <source>
        <strain evidence="1 2">VF20HR</strain>
    </source>
</reference>